<dbReference type="FunFam" id="1.20.1250.20:FF:000168">
    <property type="entry name" value="Transporter, major facilitator family"/>
    <property type="match status" value="1"/>
</dbReference>
<dbReference type="PRINTS" id="PR01036">
    <property type="entry name" value="TCRTETB"/>
</dbReference>
<feature type="transmembrane region" description="Helical" evidence="6">
    <location>
        <begin position="21"/>
        <end position="43"/>
    </location>
</feature>
<dbReference type="PANTHER" id="PTHR42718">
    <property type="entry name" value="MAJOR FACILITATOR SUPERFAMILY MULTIDRUG TRANSPORTER MFSC"/>
    <property type="match status" value="1"/>
</dbReference>
<dbReference type="RefSeq" id="WP_148737598.1">
    <property type="nucleotide sequence ID" value="NZ_VSTH01000014.1"/>
</dbReference>
<dbReference type="InterPro" id="IPR011701">
    <property type="entry name" value="MFS"/>
</dbReference>
<dbReference type="EMBL" id="VSTH01000014">
    <property type="protein sequence ID" value="TYO67745.1"/>
    <property type="molecule type" value="Genomic_DNA"/>
</dbReference>
<dbReference type="Proteomes" id="UP000324797">
    <property type="component" value="Unassembled WGS sequence"/>
</dbReference>
<organism evidence="8 9">
    <name type="scientific">Bradyrhizobium hipponense</name>
    <dbReference type="NCBI Taxonomy" id="2605638"/>
    <lineage>
        <taxon>Bacteria</taxon>
        <taxon>Pseudomonadati</taxon>
        <taxon>Pseudomonadota</taxon>
        <taxon>Alphaproteobacteria</taxon>
        <taxon>Hyphomicrobiales</taxon>
        <taxon>Nitrobacteraceae</taxon>
        <taxon>Bradyrhizobium</taxon>
    </lineage>
</organism>
<keyword evidence="4 6" id="KW-1133">Transmembrane helix</keyword>
<gene>
    <name evidence="8" type="ORF">FXV83_02910</name>
</gene>
<dbReference type="InterPro" id="IPR036259">
    <property type="entry name" value="MFS_trans_sf"/>
</dbReference>
<feature type="transmembrane region" description="Helical" evidence="6">
    <location>
        <begin position="303"/>
        <end position="323"/>
    </location>
</feature>
<keyword evidence="3 6" id="KW-0812">Transmembrane</keyword>
<dbReference type="Pfam" id="PF07690">
    <property type="entry name" value="MFS_1"/>
    <property type="match status" value="1"/>
</dbReference>
<evidence type="ECO:0000259" key="7">
    <source>
        <dbReference type="PROSITE" id="PS50850"/>
    </source>
</evidence>
<evidence type="ECO:0000256" key="3">
    <source>
        <dbReference type="ARBA" id="ARBA00022692"/>
    </source>
</evidence>
<dbReference type="GO" id="GO:0016020">
    <property type="term" value="C:membrane"/>
    <property type="evidence" value="ECO:0007669"/>
    <property type="project" value="UniProtKB-SubCell"/>
</dbReference>
<feature type="domain" description="Major facilitator superfamily (MFS) profile" evidence="7">
    <location>
        <begin position="21"/>
        <end position="456"/>
    </location>
</feature>
<sequence length="474" mass="49096">MRSIAPIEHADGLPQPQRNRAVLTIALGIIMAVVDSAIANVALPTIAADLDASPAFSIWIVNGYQLAITISLLPLASLGEIVGYRRVYLAGLVLFTLASAFCALAHTLPMLTIARIVQGFGAAGIMSVNAALVRFTYPRSQLGRGIGLNALVVAFSAAIGPTLAAGILAVGSWPWLFAINVPLGAATLVLGLRSLPHTKPAGRSFDWQSAALSAITFGVGIAAIDSVGHGEALVTCLVQFAIAVVAGALLIWRETHIASPLLPIDLLRIPVFALSIATSIASFCGQMLAFVAIPFYLQSRFGYSAVHMGLLITPWPIAVAFAAPLAGRLVEHYPAGLLGGIGLTLFACGLAALALLPAAPTPLDVVWRMALAGAGFGLFQTPNNRTMIAAAPRERAGGASGMLGTARLLGQTTGAALVALFLGRYPVEGTRIALLTAVGFALCGAMLSMLRLSPAGARGAEHVRVQDDQRLRGD</sequence>
<feature type="transmembrane region" description="Helical" evidence="6">
    <location>
        <begin position="55"/>
        <end position="75"/>
    </location>
</feature>
<dbReference type="SUPFAM" id="SSF103473">
    <property type="entry name" value="MFS general substrate transporter"/>
    <property type="match status" value="1"/>
</dbReference>
<dbReference type="Gene3D" id="1.20.1720.10">
    <property type="entry name" value="Multidrug resistance protein D"/>
    <property type="match status" value="1"/>
</dbReference>
<comment type="caution">
    <text evidence="8">The sequence shown here is derived from an EMBL/GenBank/DDBJ whole genome shotgun (WGS) entry which is preliminary data.</text>
</comment>
<feature type="transmembrane region" description="Helical" evidence="6">
    <location>
        <begin position="207"/>
        <end position="226"/>
    </location>
</feature>
<proteinExistence type="predicted"/>
<keyword evidence="5 6" id="KW-0472">Membrane</keyword>
<dbReference type="PANTHER" id="PTHR42718:SF9">
    <property type="entry name" value="MAJOR FACILITATOR SUPERFAMILY MULTIDRUG TRANSPORTER MFSC"/>
    <property type="match status" value="1"/>
</dbReference>
<evidence type="ECO:0000256" key="1">
    <source>
        <dbReference type="ARBA" id="ARBA00004141"/>
    </source>
</evidence>
<accession>A0A5S4YW84</accession>
<feature type="transmembrane region" description="Helical" evidence="6">
    <location>
        <begin position="335"/>
        <end position="359"/>
    </location>
</feature>
<feature type="transmembrane region" description="Helical" evidence="6">
    <location>
        <begin position="232"/>
        <end position="252"/>
    </location>
</feature>
<keyword evidence="2" id="KW-0813">Transport</keyword>
<protein>
    <submittedName>
        <fullName evidence="8">MFS transporter</fullName>
    </submittedName>
</protein>
<dbReference type="GO" id="GO:0022857">
    <property type="term" value="F:transmembrane transporter activity"/>
    <property type="evidence" value="ECO:0007669"/>
    <property type="project" value="InterPro"/>
</dbReference>
<feature type="transmembrane region" description="Helical" evidence="6">
    <location>
        <begin position="431"/>
        <end position="450"/>
    </location>
</feature>
<feature type="transmembrane region" description="Helical" evidence="6">
    <location>
        <begin position="145"/>
        <end position="169"/>
    </location>
</feature>
<dbReference type="CDD" id="cd17321">
    <property type="entry name" value="MFS_MMR_MDR_like"/>
    <property type="match status" value="1"/>
</dbReference>
<keyword evidence="9" id="KW-1185">Reference proteome</keyword>
<dbReference type="Gene3D" id="1.20.1250.20">
    <property type="entry name" value="MFS general substrate transporter like domains"/>
    <property type="match status" value="1"/>
</dbReference>
<feature type="transmembrane region" description="Helical" evidence="6">
    <location>
        <begin position="87"/>
        <end position="106"/>
    </location>
</feature>
<dbReference type="AlphaFoldDB" id="A0A5S4YW84"/>
<feature type="transmembrane region" description="Helical" evidence="6">
    <location>
        <begin position="175"/>
        <end position="195"/>
    </location>
</feature>
<comment type="subcellular location">
    <subcellularLocation>
        <location evidence="1">Membrane</location>
        <topology evidence="1">Multi-pass membrane protein</topology>
    </subcellularLocation>
</comment>
<evidence type="ECO:0000313" key="9">
    <source>
        <dbReference type="Proteomes" id="UP000324797"/>
    </source>
</evidence>
<evidence type="ECO:0000313" key="8">
    <source>
        <dbReference type="EMBL" id="TYO67745.1"/>
    </source>
</evidence>
<evidence type="ECO:0000256" key="6">
    <source>
        <dbReference type="SAM" id="Phobius"/>
    </source>
</evidence>
<dbReference type="FunFam" id="1.20.1720.10:FF:000011">
    <property type="entry name" value="Transporter, major facilitator family"/>
    <property type="match status" value="1"/>
</dbReference>
<reference evidence="8 9" key="1">
    <citation type="submission" date="2019-08" db="EMBL/GenBank/DDBJ databases">
        <title>Bradyrhizobium hipponensis sp. nov., a rhizobium isolated from a Lupinus angustifolius root nodule in Tunisia.</title>
        <authorList>
            <person name="Off K."/>
            <person name="Rejili M."/>
            <person name="Mars M."/>
            <person name="Brachmann A."/>
            <person name="Marin M."/>
        </authorList>
    </citation>
    <scope>NUCLEOTIDE SEQUENCE [LARGE SCALE GENOMIC DNA]</scope>
    <source>
        <strain evidence="9">aSej3</strain>
    </source>
</reference>
<dbReference type="PROSITE" id="PS50850">
    <property type="entry name" value="MFS"/>
    <property type="match status" value="1"/>
</dbReference>
<feature type="transmembrane region" description="Helical" evidence="6">
    <location>
        <begin position="272"/>
        <end position="297"/>
    </location>
</feature>
<evidence type="ECO:0000256" key="4">
    <source>
        <dbReference type="ARBA" id="ARBA00022989"/>
    </source>
</evidence>
<dbReference type="InterPro" id="IPR020846">
    <property type="entry name" value="MFS_dom"/>
</dbReference>
<name>A0A5S4YW84_9BRAD</name>
<evidence type="ECO:0000256" key="2">
    <source>
        <dbReference type="ARBA" id="ARBA00022448"/>
    </source>
</evidence>
<feature type="transmembrane region" description="Helical" evidence="6">
    <location>
        <begin position="112"/>
        <end position="133"/>
    </location>
</feature>
<evidence type="ECO:0000256" key="5">
    <source>
        <dbReference type="ARBA" id="ARBA00023136"/>
    </source>
</evidence>